<dbReference type="Proteomes" id="UP000265080">
    <property type="component" value="Chromosome 18"/>
</dbReference>
<sequence>VVPGPIVHLPHVQQQVQAAIQQFHCKEIHLDQGKDIFALLGFAVGEQDEAVGFSRAEIKRDGSHPLGVPLGEADVGLGGLKRNRVEGCHVLTLVEHLTLDLHLRVHDSSQTGQLQTDVVVLIHHL</sequence>
<name>A0A3P8TGW3_AMPPE</name>
<reference evidence="1" key="3">
    <citation type="submission" date="2025-09" db="UniProtKB">
        <authorList>
            <consortium name="Ensembl"/>
        </authorList>
    </citation>
    <scope>IDENTIFICATION</scope>
</reference>
<evidence type="ECO:0000313" key="2">
    <source>
        <dbReference type="Proteomes" id="UP000265080"/>
    </source>
</evidence>
<keyword evidence="2" id="KW-1185">Reference proteome</keyword>
<reference evidence="1 2" key="1">
    <citation type="submission" date="2018-03" db="EMBL/GenBank/DDBJ databases">
        <title>Finding Nemo's genes: A chromosome-scale reference assembly of the genome of the orange clownfish Amphiprion percula.</title>
        <authorList>
            <person name="Lehmann R."/>
        </authorList>
    </citation>
    <scope>NUCLEOTIDE SEQUENCE</scope>
</reference>
<evidence type="ECO:0000313" key="1">
    <source>
        <dbReference type="Ensembl" id="ENSAPEP00000022557.1"/>
    </source>
</evidence>
<dbReference type="Ensembl" id="ENSAPET00000023155.1">
    <property type="protein sequence ID" value="ENSAPEP00000022557.1"/>
    <property type="gene ID" value="ENSAPEG00000016067.1"/>
</dbReference>
<dbReference type="OMA" id="IHFSHIQ"/>
<dbReference type="GeneTree" id="ENSGT00990000204009"/>
<accession>A0A3P8TGW3</accession>
<protein>
    <submittedName>
        <fullName evidence="1">Uncharacterized protein</fullName>
    </submittedName>
</protein>
<dbReference type="AlphaFoldDB" id="A0A3P8TGW3"/>
<organism evidence="1 2">
    <name type="scientific">Amphiprion percula</name>
    <name type="common">Orange clownfish</name>
    <name type="synonym">Lutjanus percula</name>
    <dbReference type="NCBI Taxonomy" id="161767"/>
    <lineage>
        <taxon>Eukaryota</taxon>
        <taxon>Metazoa</taxon>
        <taxon>Chordata</taxon>
        <taxon>Craniata</taxon>
        <taxon>Vertebrata</taxon>
        <taxon>Euteleostomi</taxon>
        <taxon>Actinopterygii</taxon>
        <taxon>Neopterygii</taxon>
        <taxon>Teleostei</taxon>
        <taxon>Neoteleostei</taxon>
        <taxon>Acanthomorphata</taxon>
        <taxon>Ovalentaria</taxon>
        <taxon>Pomacentridae</taxon>
        <taxon>Amphiprion</taxon>
    </lineage>
</organism>
<reference evidence="1" key="2">
    <citation type="submission" date="2025-08" db="UniProtKB">
        <authorList>
            <consortium name="Ensembl"/>
        </authorList>
    </citation>
    <scope>IDENTIFICATION</scope>
</reference>
<proteinExistence type="predicted"/>